<dbReference type="PANTHER" id="PTHR15665">
    <property type="entry name" value="ASTEROID PROTEIN"/>
    <property type="match status" value="1"/>
</dbReference>
<protein>
    <recommendedName>
        <fullName evidence="4">Protein asteroid</fullName>
    </recommendedName>
</protein>
<proteinExistence type="inferred from homology"/>
<evidence type="ECO:0000313" key="3">
    <source>
        <dbReference type="Proteomes" id="UP001432146"/>
    </source>
</evidence>
<name>A0AAW0ZTZ2_9HYME</name>
<dbReference type="Gene3D" id="3.40.50.1010">
    <property type="entry name" value="5'-nuclease"/>
    <property type="match status" value="1"/>
</dbReference>
<dbReference type="SUPFAM" id="SSF88723">
    <property type="entry name" value="PIN domain-like"/>
    <property type="match status" value="1"/>
</dbReference>
<keyword evidence="3" id="KW-1185">Reference proteome</keyword>
<gene>
    <name evidence="2" type="ORF">QLX08_006437</name>
</gene>
<reference evidence="2 3" key="1">
    <citation type="submission" date="2024-05" db="EMBL/GenBank/DDBJ databases">
        <title>The nuclear and mitochondrial genome assemblies of Tetragonisca angustula (Apidae: Meliponini), a tiny yet remarkable pollinator in the Neotropics.</title>
        <authorList>
            <person name="Ferrari R."/>
            <person name="Ricardo P.C."/>
            <person name="Dias F.C."/>
            <person name="Araujo N.S."/>
            <person name="Soares D.O."/>
            <person name="Zhou Q.-S."/>
            <person name="Zhu C.-D."/>
            <person name="Coutinho L."/>
            <person name="Airas M.C."/>
            <person name="Batista T.M."/>
        </authorList>
    </citation>
    <scope>NUCLEOTIDE SEQUENCE [LARGE SCALE GENOMIC DNA]</scope>
    <source>
        <strain evidence="2">ASF017062</strain>
        <tissue evidence="2">Abdomen</tissue>
    </source>
</reference>
<dbReference type="EMBL" id="JAWNGG020000117">
    <property type="protein sequence ID" value="KAK9301105.1"/>
    <property type="molecule type" value="Genomic_DNA"/>
</dbReference>
<organism evidence="2 3">
    <name type="scientific">Tetragonisca angustula</name>
    <dbReference type="NCBI Taxonomy" id="166442"/>
    <lineage>
        <taxon>Eukaryota</taxon>
        <taxon>Metazoa</taxon>
        <taxon>Ecdysozoa</taxon>
        <taxon>Arthropoda</taxon>
        <taxon>Hexapoda</taxon>
        <taxon>Insecta</taxon>
        <taxon>Pterygota</taxon>
        <taxon>Neoptera</taxon>
        <taxon>Endopterygota</taxon>
        <taxon>Hymenoptera</taxon>
        <taxon>Apocrita</taxon>
        <taxon>Aculeata</taxon>
        <taxon>Apoidea</taxon>
        <taxon>Anthophila</taxon>
        <taxon>Apidae</taxon>
        <taxon>Tetragonisca</taxon>
    </lineage>
</organism>
<dbReference type="PANTHER" id="PTHR15665:SF1">
    <property type="entry name" value="PROTEIN ASTEROID HOMOLOG 1"/>
    <property type="match status" value="1"/>
</dbReference>
<sequence length="713" mass="83783">MGIPGLTTYINEGEKYLEDYKLHDTYLLIDGHNVSHLLYSRCTNENWAFGGDYDIYAQCVSDFFDELFKCNITPLVFIDDGIENKKLQIRMRKMKERIDALLTPPFEPNTDHRKIFPLLTDQIFFRIIEEKNIRHMQCILEIYNDIAVIAKILNCPILSCQSDFYMFGCLYIPFHTFDTAIVKNPYGNGYMKPCKVYKIENLFKCFKGLNETKLVLASILLDDDDFETGTFKNFFRFLNLKTSDISCSYRRYCIDKILLWLSKYTLESLVTAILCRVAIPMRQKVLILIEMSVNGSMNEFADILMSLGFSRDYITHLNTSYINRNFKYDVDIDAMRYVEEIHGAENDTINEDDDDEDDPDIAYLFSEYESLSKHAAIANLPTWFVDEYRMGKYPTFIVNLALRRIYFCPIQIESYCYTSSATKSFTILSVIIGILKITVKNNLQHVSCVMRNQSNNVVSYKLQSANITNMCKLPSLFHLNQIPLYLQKEIINNTLGIRDTDCINELPPEWRLYVGCIIYWIHQQGSPASNKCYLYSILLSMLFNIIDSRIGKYRSLDSFRDKYCYVSEAIKQMRKKNKISLRYSIDDTFMEAYSKIDYNDCVLAAPFFIYHFEVQRELIRNPNNYDKDIVHTFAEFQSCLKFSLYLNLLLGYPYPQTKVEHFFNGTLLYNMSNYFQRYHNIEEHINFTFQGCPSLLRFFNIFLSKIKPMFPFM</sequence>
<comment type="similarity">
    <text evidence="1">Belongs to the asteroid family.</text>
</comment>
<evidence type="ECO:0008006" key="4">
    <source>
        <dbReference type="Google" id="ProtNLM"/>
    </source>
</evidence>
<dbReference type="InterPro" id="IPR029060">
    <property type="entry name" value="PIN-like_dom_sf"/>
</dbReference>
<dbReference type="AlphaFoldDB" id="A0AAW0ZTZ2"/>
<dbReference type="InterPro" id="IPR026832">
    <property type="entry name" value="Asteroid"/>
</dbReference>
<accession>A0AAW0ZTZ2</accession>
<comment type="caution">
    <text evidence="2">The sequence shown here is derived from an EMBL/GenBank/DDBJ whole genome shotgun (WGS) entry which is preliminary data.</text>
</comment>
<evidence type="ECO:0000313" key="2">
    <source>
        <dbReference type="EMBL" id="KAK9301105.1"/>
    </source>
</evidence>
<dbReference type="Proteomes" id="UP001432146">
    <property type="component" value="Unassembled WGS sequence"/>
</dbReference>
<evidence type="ECO:0000256" key="1">
    <source>
        <dbReference type="ARBA" id="ARBA00007398"/>
    </source>
</evidence>